<protein>
    <recommendedName>
        <fullName evidence="3">Mycothiol system anti-sigma-R factor</fullName>
    </recommendedName>
</protein>
<evidence type="ECO:0000313" key="2">
    <source>
        <dbReference type="Proteomes" id="UP000035368"/>
    </source>
</evidence>
<dbReference type="STRING" id="1050174.CEPID_03345"/>
<sequence>MSNNNCECNCTDAYDMLRRILDDDTCCERTRAQLRRQIQSCPECFAALGVEEEVRALLKRCCETTAPTTLYERISISIQVQRGR</sequence>
<dbReference type="RefSeq" id="WP_047239734.1">
    <property type="nucleotide sequence ID" value="NZ_CP011541.1"/>
</dbReference>
<evidence type="ECO:0008006" key="3">
    <source>
        <dbReference type="Google" id="ProtNLM"/>
    </source>
</evidence>
<name>A0A0G3GN20_9CORY</name>
<accession>A0A0G3GN20</accession>
<dbReference type="OrthoDB" id="3267840at2"/>
<proteinExistence type="predicted"/>
<reference evidence="1 2" key="1">
    <citation type="submission" date="2015-05" db="EMBL/GenBank/DDBJ databases">
        <title>Complete genome sequence of Corynebacterium epidermidicanis DSM 45586, isolated from the skin of a dog suffering from pruritus.</title>
        <authorList>
            <person name="Ruckert C."/>
            <person name="Albersmeier A."/>
            <person name="Winkler A."/>
            <person name="Tauch A."/>
        </authorList>
    </citation>
    <scope>NUCLEOTIDE SEQUENCE [LARGE SCALE GENOMIC DNA]</scope>
    <source>
        <strain evidence="1 2">DSM 45586</strain>
    </source>
</reference>
<dbReference type="Proteomes" id="UP000035368">
    <property type="component" value="Chromosome"/>
</dbReference>
<gene>
    <name evidence="1" type="ORF">CEPID_03345</name>
</gene>
<evidence type="ECO:0000313" key="1">
    <source>
        <dbReference type="EMBL" id="AKK02549.1"/>
    </source>
</evidence>
<dbReference type="EMBL" id="CP011541">
    <property type="protein sequence ID" value="AKK02549.1"/>
    <property type="molecule type" value="Genomic_DNA"/>
</dbReference>
<dbReference type="PATRIC" id="fig|1050174.4.peg.680"/>
<organism evidence="1 2">
    <name type="scientific">Corynebacterium epidermidicanis</name>
    <dbReference type="NCBI Taxonomy" id="1050174"/>
    <lineage>
        <taxon>Bacteria</taxon>
        <taxon>Bacillati</taxon>
        <taxon>Actinomycetota</taxon>
        <taxon>Actinomycetes</taxon>
        <taxon>Mycobacteriales</taxon>
        <taxon>Corynebacteriaceae</taxon>
        <taxon>Corynebacterium</taxon>
    </lineage>
</organism>
<dbReference type="AlphaFoldDB" id="A0A0G3GN20"/>
<dbReference type="KEGG" id="cei:CEPID_03345"/>
<keyword evidence="2" id="KW-1185">Reference proteome</keyword>